<organism evidence="2 3">
    <name type="scientific">Metallibacterium scheffleri</name>
    <dbReference type="NCBI Taxonomy" id="993689"/>
    <lineage>
        <taxon>Bacteria</taxon>
        <taxon>Pseudomonadati</taxon>
        <taxon>Pseudomonadota</taxon>
        <taxon>Gammaproteobacteria</taxon>
        <taxon>Lysobacterales</taxon>
        <taxon>Rhodanobacteraceae</taxon>
        <taxon>Metallibacterium</taxon>
    </lineage>
</organism>
<evidence type="ECO:0000259" key="1">
    <source>
        <dbReference type="Pfam" id="PF08722"/>
    </source>
</evidence>
<feature type="domain" description="TnsA endonuclease N-terminal" evidence="1">
    <location>
        <begin position="62"/>
        <end position="148"/>
    </location>
</feature>
<dbReference type="OrthoDB" id="6103242at2"/>
<dbReference type="AlphaFoldDB" id="A0A4S3KME6"/>
<evidence type="ECO:0000313" key="3">
    <source>
        <dbReference type="Proteomes" id="UP000307749"/>
    </source>
</evidence>
<dbReference type="InterPro" id="IPR014833">
    <property type="entry name" value="TnsA_N"/>
</dbReference>
<dbReference type="Proteomes" id="UP000307749">
    <property type="component" value="Unassembled WGS sequence"/>
</dbReference>
<dbReference type="Pfam" id="PF08722">
    <property type="entry name" value="Tn7_TnsA-like_N"/>
    <property type="match status" value="1"/>
</dbReference>
<protein>
    <recommendedName>
        <fullName evidence="1">TnsA endonuclease N-terminal domain-containing protein</fullName>
    </recommendedName>
</protein>
<sequence>MPSKATLRRWLPEKGTLFEGSTRVIGPSRYAVTGRIATRKSPASQDAESSLEHDFMLLVDFDSRVETFSSQPITLRWEDDGGRHRYTPDVAIRYSAAALRCDPLLRTTLVEVKPRDVLKRDWTELRPLFRGAVAWTRNRSMAFKILTEREIRTVYLDNVRFLQRFRRSDFASKQALDGPVPRRVRTMLAELGASTPQALLRAITSLEGEQAQYLPWLWAHVCTGLIGCDLSQPLTMASGIWPLEVQGVVARNET</sequence>
<dbReference type="STRING" id="993689.GCA_002077135_00106"/>
<keyword evidence="3" id="KW-1185">Reference proteome</keyword>
<name>A0A4S3KME6_9GAMM</name>
<evidence type="ECO:0000313" key="2">
    <source>
        <dbReference type="EMBL" id="THD10073.1"/>
    </source>
</evidence>
<accession>A0A4S3KME6</accession>
<reference evidence="2 3" key="1">
    <citation type="submission" date="2017-02" db="EMBL/GenBank/DDBJ databases">
        <title>Whole genome sequencing of Metallibacterium scheffleri DSM 24874 (T).</title>
        <authorList>
            <person name="Kumar S."/>
            <person name="Patil P."/>
            <person name="Patil P.B."/>
        </authorList>
    </citation>
    <scope>NUCLEOTIDE SEQUENCE [LARGE SCALE GENOMIC DNA]</scope>
    <source>
        <strain evidence="2 3">DSM 24874</strain>
    </source>
</reference>
<proteinExistence type="predicted"/>
<dbReference type="EMBL" id="MWQO01000033">
    <property type="protein sequence ID" value="THD10073.1"/>
    <property type="molecule type" value="Genomic_DNA"/>
</dbReference>
<comment type="caution">
    <text evidence="2">The sequence shown here is derived from an EMBL/GenBank/DDBJ whole genome shotgun (WGS) entry which is preliminary data.</text>
</comment>
<dbReference type="RefSeq" id="WP_081130168.1">
    <property type="nucleotide sequence ID" value="NZ_LDOS01000005.1"/>
</dbReference>
<gene>
    <name evidence="2" type="ORF">B1806_09385</name>
</gene>